<evidence type="ECO:0000259" key="1">
    <source>
        <dbReference type="PROSITE" id="PS51729"/>
    </source>
</evidence>
<evidence type="ECO:0000313" key="3">
    <source>
        <dbReference type="Proteomes" id="UP001210380"/>
    </source>
</evidence>
<dbReference type="InterPro" id="IPR045057">
    <property type="entry name" value="Gcn5-rel_NAT"/>
</dbReference>
<sequence>MADEQSAAGVDPVVADVPERHRYEISLDGERAGLTAYVDDGDQRIFYHTEVDDRFAGRGLASTLVTEALTDTRARGKRIVPVCPYVAKYLKRHHDFDDITDKVTPAALDAVRKAQG</sequence>
<dbReference type="SUPFAM" id="SSF55729">
    <property type="entry name" value="Acyl-CoA N-acyltransferases (Nat)"/>
    <property type="match status" value="1"/>
</dbReference>
<dbReference type="Pfam" id="PF14542">
    <property type="entry name" value="Acetyltransf_CG"/>
    <property type="match status" value="1"/>
</dbReference>
<dbReference type="InterPro" id="IPR016181">
    <property type="entry name" value="Acyl_CoA_acyltransferase"/>
</dbReference>
<dbReference type="Proteomes" id="UP001210380">
    <property type="component" value="Unassembled WGS sequence"/>
</dbReference>
<keyword evidence="3" id="KW-1185">Reference proteome</keyword>
<dbReference type="Gene3D" id="3.40.630.30">
    <property type="match status" value="1"/>
</dbReference>
<proteinExistence type="predicted"/>
<reference evidence="2 3" key="1">
    <citation type="submission" date="2022-11" db="EMBL/GenBank/DDBJ databases">
        <title>Draft genome sequence of Saccharopolyspora sp. WRP15-2 isolated from rhizosphere soils of wild rice in Thailand.</title>
        <authorList>
            <person name="Duangmal K."/>
            <person name="Kammanee S."/>
            <person name="Muangham S."/>
        </authorList>
    </citation>
    <scope>NUCLEOTIDE SEQUENCE [LARGE SCALE GENOMIC DNA]</scope>
    <source>
        <strain evidence="2 3">WRP15-2</strain>
    </source>
</reference>
<dbReference type="PANTHER" id="PTHR31435">
    <property type="entry name" value="PROTEIN NATD1"/>
    <property type="match status" value="1"/>
</dbReference>
<gene>
    <name evidence="2" type="ORF">OU415_38000</name>
</gene>
<name>A0ABT4VBC9_9PSEU</name>
<comment type="caution">
    <text evidence="2">The sequence shown here is derived from an EMBL/GenBank/DDBJ whole genome shotgun (WGS) entry which is preliminary data.</text>
</comment>
<accession>A0ABT4VBC9</accession>
<dbReference type="InterPro" id="IPR031165">
    <property type="entry name" value="GNAT_YJDJ"/>
</dbReference>
<organism evidence="2 3">
    <name type="scientific">Saccharopolyspora oryzae</name>
    <dbReference type="NCBI Taxonomy" id="2997343"/>
    <lineage>
        <taxon>Bacteria</taxon>
        <taxon>Bacillati</taxon>
        <taxon>Actinomycetota</taxon>
        <taxon>Actinomycetes</taxon>
        <taxon>Pseudonocardiales</taxon>
        <taxon>Pseudonocardiaceae</taxon>
        <taxon>Saccharopolyspora</taxon>
    </lineage>
</organism>
<dbReference type="PROSITE" id="PS51729">
    <property type="entry name" value="GNAT_YJDJ"/>
    <property type="match status" value="1"/>
</dbReference>
<protein>
    <submittedName>
        <fullName evidence="2">GNAT family N-acetyltransferase</fullName>
    </submittedName>
</protein>
<dbReference type="PANTHER" id="PTHR31435:SF10">
    <property type="entry name" value="BSR4717 PROTEIN"/>
    <property type="match status" value="1"/>
</dbReference>
<dbReference type="EMBL" id="JAQGLA010000173">
    <property type="protein sequence ID" value="MDA3631271.1"/>
    <property type="molecule type" value="Genomic_DNA"/>
</dbReference>
<dbReference type="RefSeq" id="WP_270954643.1">
    <property type="nucleotide sequence ID" value="NZ_JAQGLA010000173.1"/>
</dbReference>
<evidence type="ECO:0000313" key="2">
    <source>
        <dbReference type="EMBL" id="MDA3631271.1"/>
    </source>
</evidence>
<feature type="domain" description="N-acetyltransferase" evidence="1">
    <location>
        <begin position="15"/>
        <end position="101"/>
    </location>
</feature>